<dbReference type="Proteomes" id="UP001153332">
    <property type="component" value="Unassembled WGS sequence"/>
</dbReference>
<proteinExistence type="predicted"/>
<organism evidence="1 2">
    <name type="scientific">Lasiodiplodia mahajangana</name>
    <dbReference type="NCBI Taxonomy" id="1108764"/>
    <lineage>
        <taxon>Eukaryota</taxon>
        <taxon>Fungi</taxon>
        <taxon>Dikarya</taxon>
        <taxon>Ascomycota</taxon>
        <taxon>Pezizomycotina</taxon>
        <taxon>Dothideomycetes</taxon>
        <taxon>Dothideomycetes incertae sedis</taxon>
        <taxon>Botryosphaeriales</taxon>
        <taxon>Botryosphaeriaceae</taxon>
        <taxon>Lasiodiplodia</taxon>
    </lineage>
</organism>
<comment type="caution">
    <text evidence="1">The sequence shown here is derived from an EMBL/GenBank/DDBJ whole genome shotgun (WGS) entry which is preliminary data.</text>
</comment>
<accession>A0ACC2JNP1</accession>
<evidence type="ECO:0000313" key="2">
    <source>
        <dbReference type="Proteomes" id="UP001153332"/>
    </source>
</evidence>
<name>A0ACC2JNP1_9PEZI</name>
<evidence type="ECO:0000313" key="1">
    <source>
        <dbReference type="EMBL" id="KAJ8129125.1"/>
    </source>
</evidence>
<keyword evidence="2" id="KW-1185">Reference proteome</keyword>
<sequence>MGSINQANASVWSDSEASQIVRRQQDTPFFFHIHVEERHTDIMVTVAVEPPSQVQKRTVLYPPLVVMSQTNQYAFYQVMLVDSHGHAVESDILQGTLSASPQPLEGAAGRGRSPRDFAVFPDLVISRSGTYTIQVNAYQIDFNSIPPTTLHAAAVATREIRVRSSPVSEERPSSSESRMLARLSQGGFPIP</sequence>
<gene>
    <name evidence="1" type="ORF">O1611_g4508</name>
</gene>
<reference evidence="1" key="1">
    <citation type="submission" date="2022-12" db="EMBL/GenBank/DDBJ databases">
        <title>Genome Sequence of Lasiodiplodia mahajangana.</title>
        <authorList>
            <person name="Buettner E."/>
        </authorList>
    </citation>
    <scope>NUCLEOTIDE SEQUENCE</scope>
    <source>
        <strain evidence="1">VT137</strain>
    </source>
</reference>
<protein>
    <submittedName>
        <fullName evidence="1">Uncharacterized protein</fullName>
    </submittedName>
</protein>
<dbReference type="EMBL" id="JAPUUL010000857">
    <property type="protein sequence ID" value="KAJ8129125.1"/>
    <property type="molecule type" value="Genomic_DNA"/>
</dbReference>